<dbReference type="EMBL" id="PQWB01000017">
    <property type="protein sequence ID" value="POZ63075.1"/>
    <property type="molecule type" value="Genomic_DNA"/>
</dbReference>
<evidence type="ECO:0000256" key="3">
    <source>
        <dbReference type="ARBA" id="ARBA00022448"/>
    </source>
</evidence>
<comment type="caution">
    <text evidence="11">The sequence shown here is derived from an EMBL/GenBank/DDBJ whole genome shotgun (WGS) entry which is preliminary data.</text>
</comment>
<dbReference type="PRINTS" id="PR01490">
    <property type="entry name" value="RTXTOXIND"/>
</dbReference>
<dbReference type="Gene3D" id="2.40.50.100">
    <property type="match status" value="1"/>
</dbReference>
<organism evidence="11 12">
    <name type="scientific">Chromobacterium alticapitis</name>
    <dbReference type="NCBI Taxonomy" id="2073169"/>
    <lineage>
        <taxon>Bacteria</taxon>
        <taxon>Pseudomonadati</taxon>
        <taxon>Pseudomonadota</taxon>
        <taxon>Betaproteobacteria</taxon>
        <taxon>Neisseriales</taxon>
        <taxon>Chromobacteriaceae</taxon>
        <taxon>Chromobacterium</taxon>
    </lineage>
</organism>
<evidence type="ECO:0000256" key="6">
    <source>
        <dbReference type="ARBA" id="ARBA00023136"/>
    </source>
</evidence>
<evidence type="ECO:0000313" key="11">
    <source>
        <dbReference type="EMBL" id="POZ63075.1"/>
    </source>
</evidence>
<dbReference type="InterPro" id="IPR058625">
    <property type="entry name" value="MdtA-like_BSH"/>
</dbReference>
<name>A0A2S5DIZ9_9NEIS</name>
<dbReference type="GO" id="GO:0009306">
    <property type="term" value="P:protein secretion"/>
    <property type="evidence" value="ECO:0007669"/>
    <property type="project" value="InterPro"/>
</dbReference>
<feature type="transmembrane region" description="Helical" evidence="8">
    <location>
        <begin position="38"/>
        <end position="58"/>
    </location>
</feature>
<comment type="similarity">
    <text evidence="2">Belongs to the membrane fusion protein (MFP) (TC 8.A.1) family.</text>
</comment>
<evidence type="ECO:0000256" key="2">
    <source>
        <dbReference type="ARBA" id="ARBA00009477"/>
    </source>
</evidence>
<dbReference type="GO" id="GO:0016020">
    <property type="term" value="C:membrane"/>
    <property type="evidence" value="ECO:0007669"/>
    <property type="project" value="UniProtKB-SubCell"/>
</dbReference>
<proteinExistence type="inferred from homology"/>
<evidence type="ECO:0000256" key="1">
    <source>
        <dbReference type="ARBA" id="ARBA00004167"/>
    </source>
</evidence>
<feature type="domain" description="AprE-like beta-barrel" evidence="10">
    <location>
        <begin position="311"/>
        <end position="404"/>
    </location>
</feature>
<evidence type="ECO:0000259" key="10">
    <source>
        <dbReference type="Pfam" id="PF26002"/>
    </source>
</evidence>
<dbReference type="InterPro" id="IPR050739">
    <property type="entry name" value="MFP"/>
</dbReference>
<dbReference type="PANTHER" id="PTHR30386">
    <property type="entry name" value="MEMBRANE FUSION SUBUNIT OF EMRAB-TOLC MULTIDRUG EFFLUX PUMP"/>
    <property type="match status" value="1"/>
</dbReference>
<comment type="subcellular location">
    <subcellularLocation>
        <location evidence="1">Membrane</location>
        <topology evidence="1">Single-pass membrane protein</topology>
    </subcellularLocation>
</comment>
<dbReference type="Pfam" id="PF25917">
    <property type="entry name" value="BSH_RND"/>
    <property type="match status" value="1"/>
</dbReference>
<dbReference type="InterPro" id="IPR058982">
    <property type="entry name" value="Beta-barrel_AprE"/>
</dbReference>
<keyword evidence="12" id="KW-1185">Reference proteome</keyword>
<evidence type="ECO:0000256" key="5">
    <source>
        <dbReference type="ARBA" id="ARBA00022989"/>
    </source>
</evidence>
<dbReference type="AlphaFoldDB" id="A0A2S5DIZ9"/>
<feature type="coiled-coil region" evidence="7">
    <location>
        <begin position="203"/>
        <end position="237"/>
    </location>
</feature>
<evidence type="ECO:0000256" key="8">
    <source>
        <dbReference type="SAM" id="Phobius"/>
    </source>
</evidence>
<feature type="domain" description="Multidrug resistance protein MdtA-like barrel-sandwich hybrid" evidence="9">
    <location>
        <begin position="81"/>
        <end position="301"/>
    </location>
</feature>
<evidence type="ECO:0000256" key="7">
    <source>
        <dbReference type="SAM" id="Coils"/>
    </source>
</evidence>
<dbReference type="InterPro" id="IPR006144">
    <property type="entry name" value="Secretion_HlyD_CS"/>
</dbReference>
<dbReference type="OrthoDB" id="9775513at2"/>
<dbReference type="PANTHER" id="PTHR30386:SF28">
    <property type="entry name" value="EXPORTED PROTEIN"/>
    <property type="match status" value="1"/>
</dbReference>
<evidence type="ECO:0000259" key="9">
    <source>
        <dbReference type="Pfam" id="PF25917"/>
    </source>
</evidence>
<accession>A0A2S5DIZ9</accession>
<keyword evidence="7" id="KW-0175">Coiled coil</keyword>
<gene>
    <name evidence="11" type="ORF">C2I19_04510</name>
</gene>
<dbReference type="RefSeq" id="WP_103901519.1">
    <property type="nucleotide sequence ID" value="NZ_PQWB01000017.1"/>
</dbReference>
<evidence type="ECO:0000313" key="12">
    <source>
        <dbReference type="Proteomes" id="UP000237082"/>
    </source>
</evidence>
<keyword evidence="4 8" id="KW-0812">Transmembrane</keyword>
<keyword evidence="6 8" id="KW-0472">Membrane</keyword>
<keyword evidence="3" id="KW-0813">Transport</keyword>
<dbReference type="PROSITE" id="PS00543">
    <property type="entry name" value="HLYD_FAMILY"/>
    <property type="match status" value="1"/>
</dbReference>
<protein>
    <submittedName>
        <fullName evidence="11">Secretion protein</fullName>
    </submittedName>
</protein>
<evidence type="ECO:0000256" key="4">
    <source>
        <dbReference type="ARBA" id="ARBA00022692"/>
    </source>
</evidence>
<dbReference type="Proteomes" id="UP000237082">
    <property type="component" value="Unassembled WGS sequence"/>
</dbReference>
<reference evidence="12" key="1">
    <citation type="submission" date="2018-02" db="EMBL/GenBank/DDBJ databases">
        <authorList>
            <person name="O'Hara-Hanley K."/>
            <person name="Soby S."/>
        </authorList>
    </citation>
    <scope>NUCLEOTIDE SEQUENCE [LARGE SCALE GENOMIC DNA]</scope>
    <source>
        <strain evidence="12">MWU14-2602</strain>
    </source>
</reference>
<dbReference type="Gene3D" id="2.40.30.170">
    <property type="match status" value="1"/>
</dbReference>
<dbReference type="Pfam" id="PF26002">
    <property type="entry name" value="Beta-barrel_AprE"/>
    <property type="match status" value="1"/>
</dbReference>
<sequence>MSHNNNKPPLRSTLFRKEVIARLGDRRYGSIILTRNRALSYLTILFCGIAIAILLFFFRASYTEKSQIKGILFPKNGLIRVKSIQDGTISEVRVQEGKQVKAGDVLFVLSNARTSATRNDVEQTITALLLARRDSLVGDQSLLRQQAKQKAESTLRKEMDQRKEVLRIDEQISLQQRRVELSEQAVARTHKLQEAHFISAAALQDKQAELIDQQTKLADLKRSRAAAQSELDTIHADQDELRLQAQRDEAATKRNVDSIEQDLTENEAKRHLLVRAPQDGMISGITAQAGQTVISGQAMANLSPAGSPLEAELYAPSRAAGFVKAGMPVLIRYQAYPYQKFGQFRGTVREISRSALRPDELSATSASQNNEPLYRVRVQLDRQNVTAYGQVQALRAGMALDASVLLETRKLYEWVLEPLYSISGKV</sequence>
<keyword evidence="5 8" id="KW-1133">Transmembrane helix</keyword>